<dbReference type="Pfam" id="PF01244">
    <property type="entry name" value="Peptidase_M19"/>
    <property type="match status" value="1"/>
</dbReference>
<comment type="caution">
    <text evidence="2">The sequence shown here is derived from an EMBL/GenBank/DDBJ whole genome shotgun (WGS) entry which is preliminary data.</text>
</comment>
<dbReference type="CDD" id="cd01301">
    <property type="entry name" value="rDP_like"/>
    <property type="match status" value="1"/>
</dbReference>
<dbReference type="EMBL" id="BMZA01000008">
    <property type="protein sequence ID" value="GGZ07333.1"/>
    <property type="molecule type" value="Genomic_DNA"/>
</dbReference>
<name>A0A918PGL5_9SPHN</name>
<organism evidence="2 3">
    <name type="scientific">Novosphingobium colocasiae</name>
    <dbReference type="NCBI Taxonomy" id="1256513"/>
    <lineage>
        <taxon>Bacteria</taxon>
        <taxon>Pseudomonadati</taxon>
        <taxon>Pseudomonadota</taxon>
        <taxon>Alphaproteobacteria</taxon>
        <taxon>Sphingomonadales</taxon>
        <taxon>Sphingomonadaceae</taxon>
        <taxon>Novosphingobium</taxon>
    </lineage>
</organism>
<gene>
    <name evidence="2" type="ORF">GCM10011614_22820</name>
</gene>
<accession>A0A918PGL5</accession>
<dbReference type="AlphaFoldDB" id="A0A918PGL5"/>
<proteinExistence type="predicted"/>
<dbReference type="PANTHER" id="PTHR10443:SF12">
    <property type="entry name" value="DIPEPTIDASE"/>
    <property type="match status" value="1"/>
</dbReference>
<dbReference type="SUPFAM" id="SSF51556">
    <property type="entry name" value="Metallo-dependent hydrolases"/>
    <property type="match status" value="1"/>
</dbReference>
<keyword evidence="1" id="KW-0732">Signal</keyword>
<dbReference type="Gene3D" id="3.20.20.140">
    <property type="entry name" value="Metal-dependent hydrolases"/>
    <property type="match status" value="1"/>
</dbReference>
<evidence type="ECO:0000256" key="1">
    <source>
        <dbReference type="SAM" id="SignalP"/>
    </source>
</evidence>
<keyword evidence="3" id="KW-1185">Reference proteome</keyword>
<dbReference type="Proteomes" id="UP000648075">
    <property type="component" value="Unassembled WGS sequence"/>
</dbReference>
<reference evidence="2" key="2">
    <citation type="submission" date="2020-09" db="EMBL/GenBank/DDBJ databases">
        <authorList>
            <person name="Sun Q."/>
            <person name="Kim S."/>
        </authorList>
    </citation>
    <scope>NUCLEOTIDE SEQUENCE</scope>
    <source>
        <strain evidence="2">KCTC 32255</strain>
    </source>
</reference>
<dbReference type="PROSITE" id="PS51365">
    <property type="entry name" value="RENAL_DIPEPTIDASE_2"/>
    <property type="match status" value="1"/>
</dbReference>
<evidence type="ECO:0000313" key="2">
    <source>
        <dbReference type="EMBL" id="GGZ07333.1"/>
    </source>
</evidence>
<dbReference type="InterPro" id="IPR008257">
    <property type="entry name" value="Pept_M19"/>
</dbReference>
<reference evidence="2" key="1">
    <citation type="journal article" date="2014" name="Int. J. Syst. Evol. Microbiol.">
        <title>Complete genome sequence of Corynebacterium casei LMG S-19264T (=DSM 44701T), isolated from a smear-ripened cheese.</title>
        <authorList>
            <consortium name="US DOE Joint Genome Institute (JGI-PGF)"/>
            <person name="Walter F."/>
            <person name="Albersmeier A."/>
            <person name="Kalinowski J."/>
            <person name="Ruckert C."/>
        </authorList>
    </citation>
    <scope>NUCLEOTIDE SEQUENCE</scope>
    <source>
        <strain evidence="2">KCTC 32255</strain>
    </source>
</reference>
<feature type="signal peptide" evidence="1">
    <location>
        <begin position="1"/>
        <end position="24"/>
    </location>
</feature>
<feature type="chain" id="PRO_5037724216" evidence="1">
    <location>
        <begin position="25"/>
        <end position="422"/>
    </location>
</feature>
<dbReference type="GO" id="GO:0070573">
    <property type="term" value="F:metallodipeptidase activity"/>
    <property type="evidence" value="ECO:0007669"/>
    <property type="project" value="InterPro"/>
</dbReference>
<dbReference type="PANTHER" id="PTHR10443">
    <property type="entry name" value="MICROSOMAL DIPEPTIDASE"/>
    <property type="match status" value="1"/>
</dbReference>
<dbReference type="RefSeq" id="WP_189621326.1">
    <property type="nucleotide sequence ID" value="NZ_BMZA01000008.1"/>
</dbReference>
<evidence type="ECO:0000313" key="3">
    <source>
        <dbReference type="Proteomes" id="UP000648075"/>
    </source>
</evidence>
<sequence>MLARLTPALLAALTFALGPDAALAASPEATAEAALRAAPVWDGHNDVPEQLRDRRKDVLAGFDFADTTATADPAQKLDAMQTDLKRLRQGRVGAQFWSVYVSAMLDDQHAVQATLEQIDVMKRVIAANPRDMEFVTTAAGAEKAMKAGRIASLLGMEGGHSIGGSLGVLRQIYALGARYMTLTHFKNTAWADSATDAPAHNGLTDFGRDVVREMQRLGMLVDLSHVSAKTMTDALDVAKAPVIFSHSGAEAINGYARNVPDAVLDRLKANDGIIMVNFYPSYVSEPLRQWRANWTGEEARLKALYPGAPDTAKAGLAAWENANPKPVATLGQIADHIDHIVRRIGIAHVGLGGDFDGGSNGVAGMPDVSAYPALFTELARRGYSSADLQKLSNGNILRVLKAAEAYAAAHRGDPPVESPTTF</sequence>
<protein>
    <submittedName>
        <fullName evidence="2">Dipeptidase</fullName>
    </submittedName>
</protein>
<dbReference type="InterPro" id="IPR032466">
    <property type="entry name" value="Metal_Hydrolase"/>
</dbReference>
<dbReference type="GO" id="GO:0006508">
    <property type="term" value="P:proteolysis"/>
    <property type="evidence" value="ECO:0007669"/>
    <property type="project" value="InterPro"/>
</dbReference>